<proteinExistence type="predicted"/>
<protein>
    <submittedName>
        <fullName evidence="1">Uncharacterized protein</fullName>
    </submittedName>
</protein>
<evidence type="ECO:0000313" key="1">
    <source>
        <dbReference type="EMBL" id="GFU26872.1"/>
    </source>
</evidence>
<reference evidence="1" key="1">
    <citation type="submission" date="2020-08" db="EMBL/GenBank/DDBJ databases">
        <title>Multicomponent nature underlies the extraordinary mechanical properties of spider dragline silk.</title>
        <authorList>
            <person name="Kono N."/>
            <person name="Nakamura H."/>
            <person name="Mori M."/>
            <person name="Yoshida Y."/>
            <person name="Ohtoshi R."/>
            <person name="Malay A.D."/>
            <person name="Moran D.A.P."/>
            <person name="Tomita M."/>
            <person name="Numata K."/>
            <person name="Arakawa K."/>
        </authorList>
    </citation>
    <scope>NUCLEOTIDE SEQUENCE</scope>
</reference>
<evidence type="ECO:0000313" key="2">
    <source>
        <dbReference type="Proteomes" id="UP000887013"/>
    </source>
</evidence>
<name>A0A8X6QMJ9_NEPPI</name>
<comment type="caution">
    <text evidence="1">The sequence shown here is derived from an EMBL/GenBank/DDBJ whole genome shotgun (WGS) entry which is preliminary data.</text>
</comment>
<accession>A0A8X6QMJ9</accession>
<dbReference type="EMBL" id="BMAW01128667">
    <property type="protein sequence ID" value="GFU26872.1"/>
    <property type="molecule type" value="Genomic_DNA"/>
</dbReference>
<dbReference type="AlphaFoldDB" id="A0A8X6QMJ9"/>
<organism evidence="1 2">
    <name type="scientific">Nephila pilipes</name>
    <name type="common">Giant wood spider</name>
    <name type="synonym">Nephila maculata</name>
    <dbReference type="NCBI Taxonomy" id="299642"/>
    <lineage>
        <taxon>Eukaryota</taxon>
        <taxon>Metazoa</taxon>
        <taxon>Ecdysozoa</taxon>
        <taxon>Arthropoda</taxon>
        <taxon>Chelicerata</taxon>
        <taxon>Arachnida</taxon>
        <taxon>Araneae</taxon>
        <taxon>Araneomorphae</taxon>
        <taxon>Entelegynae</taxon>
        <taxon>Araneoidea</taxon>
        <taxon>Nephilidae</taxon>
        <taxon>Nephila</taxon>
    </lineage>
</organism>
<gene>
    <name evidence="1" type="ORF">NPIL_316561</name>
</gene>
<dbReference type="Proteomes" id="UP000887013">
    <property type="component" value="Unassembled WGS sequence"/>
</dbReference>
<sequence length="79" mass="9053">MLLCERYSDANVLKGMTSKSDVRDVCRHPVMVKKPPIEVKDLSDIALPIHSNPARIYERREGKKMSGNREFLLCSSIFM</sequence>
<keyword evidence="2" id="KW-1185">Reference proteome</keyword>